<dbReference type="EMBL" id="JBBNAG010000001">
    <property type="protein sequence ID" value="KAK9166265.1"/>
    <property type="molecule type" value="Genomic_DNA"/>
</dbReference>
<dbReference type="Proteomes" id="UP001419268">
    <property type="component" value="Unassembled WGS sequence"/>
</dbReference>
<keyword evidence="3" id="KW-1185">Reference proteome</keyword>
<evidence type="ECO:0000256" key="1">
    <source>
        <dbReference type="SAM" id="MobiDB-lite"/>
    </source>
</evidence>
<name>A0AAP0L935_9MAGN</name>
<feature type="region of interest" description="Disordered" evidence="1">
    <location>
        <begin position="1"/>
        <end position="60"/>
    </location>
</feature>
<evidence type="ECO:0000313" key="3">
    <source>
        <dbReference type="Proteomes" id="UP001419268"/>
    </source>
</evidence>
<reference evidence="2 3" key="1">
    <citation type="submission" date="2024-01" db="EMBL/GenBank/DDBJ databases">
        <title>Genome assemblies of Stephania.</title>
        <authorList>
            <person name="Yang L."/>
        </authorList>
    </citation>
    <scope>NUCLEOTIDE SEQUENCE [LARGE SCALE GENOMIC DNA]</scope>
    <source>
        <strain evidence="2">JXDWG</strain>
        <tissue evidence="2">Leaf</tissue>
    </source>
</reference>
<sequence length="60" mass="7050">MLSDYKSTKLISPPPFLSLTSPTYTTEIERPRGIRRNGEEEEEKKKPRRREKRVETSGSR</sequence>
<proteinExistence type="predicted"/>
<gene>
    <name evidence="2" type="ORF">Scep_001456</name>
</gene>
<dbReference type="AlphaFoldDB" id="A0AAP0L935"/>
<protein>
    <submittedName>
        <fullName evidence="2">Uncharacterized protein</fullName>
    </submittedName>
</protein>
<feature type="compositionally biased region" description="Basic and acidic residues" evidence="1">
    <location>
        <begin position="27"/>
        <end position="38"/>
    </location>
</feature>
<feature type="compositionally biased region" description="Low complexity" evidence="1">
    <location>
        <begin position="17"/>
        <end position="26"/>
    </location>
</feature>
<accession>A0AAP0L935</accession>
<evidence type="ECO:0000313" key="2">
    <source>
        <dbReference type="EMBL" id="KAK9166265.1"/>
    </source>
</evidence>
<organism evidence="2 3">
    <name type="scientific">Stephania cephalantha</name>
    <dbReference type="NCBI Taxonomy" id="152367"/>
    <lineage>
        <taxon>Eukaryota</taxon>
        <taxon>Viridiplantae</taxon>
        <taxon>Streptophyta</taxon>
        <taxon>Embryophyta</taxon>
        <taxon>Tracheophyta</taxon>
        <taxon>Spermatophyta</taxon>
        <taxon>Magnoliopsida</taxon>
        <taxon>Ranunculales</taxon>
        <taxon>Menispermaceae</taxon>
        <taxon>Menispermoideae</taxon>
        <taxon>Cissampelideae</taxon>
        <taxon>Stephania</taxon>
    </lineage>
</organism>
<comment type="caution">
    <text evidence="2">The sequence shown here is derived from an EMBL/GenBank/DDBJ whole genome shotgun (WGS) entry which is preliminary data.</text>
</comment>